<protein>
    <submittedName>
        <fullName evidence="1">Uncharacterized protein</fullName>
    </submittedName>
</protein>
<evidence type="ECO:0000313" key="2">
    <source>
        <dbReference type="Proteomes" id="UP000475862"/>
    </source>
</evidence>
<keyword evidence="2" id="KW-1185">Reference proteome</keyword>
<evidence type="ECO:0000313" key="1">
    <source>
        <dbReference type="EMBL" id="KAE9542753.1"/>
    </source>
</evidence>
<dbReference type="EMBL" id="VYZN01000009">
    <property type="protein sequence ID" value="KAE9542753.1"/>
    <property type="molecule type" value="Genomic_DNA"/>
</dbReference>
<dbReference type="AlphaFoldDB" id="A0A6G0U1D6"/>
<reference evidence="1 2" key="1">
    <citation type="submission" date="2019-08" db="EMBL/GenBank/DDBJ databases">
        <title>The genome of the soybean aphid Biotype 1, its phylome, world population structure and adaptation to the North American continent.</title>
        <authorList>
            <person name="Giordano R."/>
            <person name="Donthu R.K."/>
            <person name="Hernandez A.G."/>
            <person name="Wright C.L."/>
            <person name="Zimin A.V."/>
        </authorList>
    </citation>
    <scope>NUCLEOTIDE SEQUENCE [LARGE SCALE GENOMIC DNA]</scope>
    <source>
        <tissue evidence="1">Whole aphids</tissue>
    </source>
</reference>
<organism evidence="1 2">
    <name type="scientific">Aphis glycines</name>
    <name type="common">Soybean aphid</name>
    <dbReference type="NCBI Taxonomy" id="307491"/>
    <lineage>
        <taxon>Eukaryota</taxon>
        <taxon>Metazoa</taxon>
        <taxon>Ecdysozoa</taxon>
        <taxon>Arthropoda</taxon>
        <taxon>Hexapoda</taxon>
        <taxon>Insecta</taxon>
        <taxon>Pterygota</taxon>
        <taxon>Neoptera</taxon>
        <taxon>Paraneoptera</taxon>
        <taxon>Hemiptera</taxon>
        <taxon>Sternorrhyncha</taxon>
        <taxon>Aphidomorpha</taxon>
        <taxon>Aphidoidea</taxon>
        <taxon>Aphididae</taxon>
        <taxon>Aphidini</taxon>
        <taxon>Aphis</taxon>
        <taxon>Aphis</taxon>
    </lineage>
</organism>
<gene>
    <name evidence="1" type="ORF">AGLY_002664</name>
</gene>
<comment type="caution">
    <text evidence="1">The sequence shown here is derived from an EMBL/GenBank/DDBJ whole genome shotgun (WGS) entry which is preliminary data.</text>
</comment>
<accession>A0A6G0U1D6</accession>
<proteinExistence type="predicted"/>
<sequence length="250" mass="29077">MKCTFESWEKQTKNGIFMKSIFRHWKYNTEVVIVTAVKLNSIFFQNYTQNLCRETLNVANCLYSYITCCSSIKKSKSDTSLPNKVSGSVNPGMRSLKLLIKLYLLFVIPNSEVLSILLFGFESILVLHGLTDIEMLYCLSFIEKYEFFSNLNFRFFDDNYYNLKSRLPRYNLPRTIIKYLTAVVLKKNFRGKYILPLLLQCTRLWFSSSNKIVVNLLLLISILSTPIIQKQPCHNSSITIIKCSVFFVLP</sequence>
<name>A0A6G0U1D6_APHGL</name>
<dbReference type="Proteomes" id="UP000475862">
    <property type="component" value="Unassembled WGS sequence"/>
</dbReference>